<reference evidence="1 2" key="1">
    <citation type="journal article" date="2014" name="Int. J. Syst. Evol. Microbiol.">
        <title>Nocardia vulneris sp. nov., isolated from wounds of human patients in North America.</title>
        <authorList>
            <person name="Lasker B.A."/>
            <person name="Bell M."/>
            <person name="Klenk H.P."/>
            <person name="Sproer C."/>
            <person name="Schumann C."/>
            <person name="Schumann P."/>
            <person name="Brown J.M."/>
        </authorList>
    </citation>
    <scope>NUCLEOTIDE SEQUENCE [LARGE SCALE GENOMIC DNA]</scope>
    <source>
        <strain evidence="1 2">W9851</strain>
    </source>
</reference>
<dbReference type="EMBL" id="JNFP01000017">
    <property type="protein sequence ID" value="KIA63979.1"/>
    <property type="molecule type" value="Genomic_DNA"/>
</dbReference>
<comment type="caution">
    <text evidence="1">The sequence shown here is derived from an EMBL/GenBank/DDBJ whole genome shotgun (WGS) entry which is preliminary data.</text>
</comment>
<proteinExistence type="predicted"/>
<gene>
    <name evidence="1" type="ORF">FG87_16515</name>
</gene>
<name>A0ABR4ZG50_9NOCA</name>
<protein>
    <recommendedName>
        <fullName evidence="3">Asp23/Gls24 family envelope stress response protein</fullName>
    </recommendedName>
</protein>
<accession>A0ABR4ZG50</accession>
<sequence>MTLAVGAAEVELPGRTTVAPRAVRRIVAQAAREVAGVGQDVRVEAEVFADRTALDVRLPIAYPSPVGKVTEACRGHLARRTRELTGLAVSAIDIEVAELTTETGAGRRVR</sequence>
<dbReference type="RefSeq" id="WP_043670998.1">
    <property type="nucleotide sequence ID" value="NZ_BDCI01000017.1"/>
</dbReference>
<evidence type="ECO:0008006" key="3">
    <source>
        <dbReference type="Google" id="ProtNLM"/>
    </source>
</evidence>
<organism evidence="1 2">
    <name type="scientific">Nocardia vulneris</name>
    <dbReference type="NCBI Taxonomy" id="1141657"/>
    <lineage>
        <taxon>Bacteria</taxon>
        <taxon>Bacillati</taxon>
        <taxon>Actinomycetota</taxon>
        <taxon>Actinomycetes</taxon>
        <taxon>Mycobacteriales</taxon>
        <taxon>Nocardiaceae</taxon>
        <taxon>Nocardia</taxon>
    </lineage>
</organism>
<evidence type="ECO:0000313" key="2">
    <source>
        <dbReference type="Proteomes" id="UP000031364"/>
    </source>
</evidence>
<dbReference type="Proteomes" id="UP000031364">
    <property type="component" value="Unassembled WGS sequence"/>
</dbReference>
<evidence type="ECO:0000313" key="1">
    <source>
        <dbReference type="EMBL" id="KIA63979.1"/>
    </source>
</evidence>
<keyword evidence="2" id="KW-1185">Reference proteome</keyword>